<gene>
    <name evidence="3" type="ORF">SAMN05443549_10648</name>
</gene>
<name>A0A1M5M5J6_9FLAO</name>
<sequence>MKKALLVASLLFCIQSVNSQVLISLIFGDMLNSPKVEFGLDGGVNFSTISNQEGAKYRTDFNLGFYFDFLLKNPSWALNTGVIVKSTMGADGLAVYSLNDPVLDNAFAGGHVDRKINYFNVPIMIKYKFENNMYVKAGTQLGLLGKAFDEFKNDYEGENLEYKNNIRDRIHVVDAGLALGLGYRLMGGNGMNLGVNYYYGLVTVMKGDSSPKQYNRSFYITAGIPIGKAKAAKKAAEKETSEKDAKNIGK</sequence>
<protein>
    <submittedName>
        <fullName evidence="3">Outer membrane protein beta-barrel domain-containing protein</fullName>
    </submittedName>
</protein>
<evidence type="ECO:0000256" key="1">
    <source>
        <dbReference type="SAM" id="SignalP"/>
    </source>
</evidence>
<dbReference type="InterPro" id="IPR025665">
    <property type="entry name" value="Beta-barrel_OMP_2"/>
</dbReference>
<feature type="domain" description="Outer membrane protein beta-barrel" evidence="2">
    <location>
        <begin position="35"/>
        <end position="201"/>
    </location>
</feature>
<dbReference type="EMBL" id="FQWB01000006">
    <property type="protein sequence ID" value="SHG72594.1"/>
    <property type="molecule type" value="Genomic_DNA"/>
</dbReference>
<evidence type="ECO:0000313" key="3">
    <source>
        <dbReference type="EMBL" id="SHG72594.1"/>
    </source>
</evidence>
<dbReference type="AlphaFoldDB" id="A0A1M5M5J6"/>
<dbReference type="Proteomes" id="UP000184516">
    <property type="component" value="Unassembled WGS sequence"/>
</dbReference>
<keyword evidence="4" id="KW-1185">Reference proteome</keyword>
<keyword evidence="1" id="KW-0732">Signal</keyword>
<accession>A0A1M5M5J6</accession>
<feature type="chain" id="PRO_5012883746" evidence="1">
    <location>
        <begin position="20"/>
        <end position="250"/>
    </location>
</feature>
<evidence type="ECO:0000313" key="4">
    <source>
        <dbReference type="Proteomes" id="UP000184516"/>
    </source>
</evidence>
<organism evidence="3 4">
    <name type="scientific">Flavobacterium fluvii</name>
    <dbReference type="NCBI Taxonomy" id="468056"/>
    <lineage>
        <taxon>Bacteria</taxon>
        <taxon>Pseudomonadati</taxon>
        <taxon>Bacteroidota</taxon>
        <taxon>Flavobacteriia</taxon>
        <taxon>Flavobacteriales</taxon>
        <taxon>Flavobacteriaceae</taxon>
        <taxon>Flavobacterium</taxon>
    </lineage>
</organism>
<dbReference type="RefSeq" id="WP_073371300.1">
    <property type="nucleotide sequence ID" value="NZ_FQWB01000006.1"/>
</dbReference>
<evidence type="ECO:0000259" key="2">
    <source>
        <dbReference type="Pfam" id="PF13568"/>
    </source>
</evidence>
<dbReference type="Pfam" id="PF13568">
    <property type="entry name" value="OMP_b-brl_2"/>
    <property type="match status" value="1"/>
</dbReference>
<proteinExistence type="predicted"/>
<dbReference type="OrthoDB" id="1120420at2"/>
<reference evidence="4" key="1">
    <citation type="submission" date="2016-11" db="EMBL/GenBank/DDBJ databases">
        <authorList>
            <person name="Varghese N."/>
            <person name="Submissions S."/>
        </authorList>
    </citation>
    <scope>NUCLEOTIDE SEQUENCE [LARGE SCALE GENOMIC DNA]</scope>
    <source>
        <strain evidence="4">DSM 19978</strain>
    </source>
</reference>
<dbReference type="STRING" id="468056.SAMN05443549_10648"/>
<feature type="signal peptide" evidence="1">
    <location>
        <begin position="1"/>
        <end position="19"/>
    </location>
</feature>